<dbReference type="PANTHER" id="PTHR42880">
    <property type="entry name" value="HOMOCITRATE SYNTHASE"/>
    <property type="match status" value="1"/>
</dbReference>
<keyword evidence="4" id="KW-0012">Acyltransferase</keyword>
<dbReference type="PANTHER" id="PTHR42880:SF1">
    <property type="entry name" value="ISOPROPYLMALATE_HOMOCITRATE_CITRAMALATE SYNTHASE FAMILY PROTEIN"/>
    <property type="match status" value="1"/>
</dbReference>
<dbReference type="Gene3D" id="3.20.20.70">
    <property type="entry name" value="Aldolase class I"/>
    <property type="match status" value="1"/>
</dbReference>
<dbReference type="SUPFAM" id="SSF51569">
    <property type="entry name" value="Aldolase"/>
    <property type="match status" value="1"/>
</dbReference>
<organism evidence="4">
    <name type="scientific">uncultured Sporomusa sp</name>
    <dbReference type="NCBI Taxonomy" id="307249"/>
    <lineage>
        <taxon>Bacteria</taxon>
        <taxon>Bacillati</taxon>
        <taxon>Bacillota</taxon>
        <taxon>Negativicutes</taxon>
        <taxon>Selenomonadales</taxon>
        <taxon>Sporomusaceae</taxon>
        <taxon>Sporomusa</taxon>
        <taxon>environmental samples</taxon>
    </lineage>
</organism>
<dbReference type="EMBL" id="FMJE01000005">
    <property type="protein sequence ID" value="SCM82780.1"/>
    <property type="molecule type" value="Genomic_DNA"/>
</dbReference>
<evidence type="ECO:0000256" key="1">
    <source>
        <dbReference type="ARBA" id="ARBA00022679"/>
    </source>
</evidence>
<proteinExistence type="predicted"/>
<feature type="domain" description="Pyruvate carboxyltransferase" evidence="2">
    <location>
        <begin position="103"/>
        <end position="222"/>
    </location>
</feature>
<accession>A0A212LZ61</accession>
<gene>
    <name evidence="4" type="primary">nifV</name>
    <name evidence="4" type="ORF">KL86SPO_50551</name>
</gene>
<evidence type="ECO:0000313" key="4">
    <source>
        <dbReference type="EMBL" id="SCM82780.1"/>
    </source>
</evidence>
<dbReference type="EC" id="2.3.3.14" evidence="4"/>
<feature type="domain" description="2-isopropylmalate synthase/homocitrate synthase post-catalytic" evidence="3">
    <location>
        <begin position="254"/>
        <end position="334"/>
    </location>
</feature>
<dbReference type="GO" id="GO:0004410">
    <property type="term" value="F:homocitrate synthase activity"/>
    <property type="evidence" value="ECO:0007669"/>
    <property type="project" value="UniProtKB-EC"/>
</dbReference>
<dbReference type="RefSeq" id="WP_288185367.1">
    <property type="nucleotide sequence ID" value="NZ_LT608335.1"/>
</dbReference>
<dbReference type="InterPro" id="IPR000891">
    <property type="entry name" value="PYR_CT"/>
</dbReference>
<dbReference type="AlphaFoldDB" id="A0A212LZ61"/>
<evidence type="ECO:0000259" key="2">
    <source>
        <dbReference type="Pfam" id="PF00682"/>
    </source>
</evidence>
<keyword evidence="1 4" id="KW-0808">Transferase</keyword>
<dbReference type="InterPro" id="IPR013785">
    <property type="entry name" value="Aldolase_TIM"/>
</dbReference>
<evidence type="ECO:0000259" key="3">
    <source>
        <dbReference type="Pfam" id="PF22617"/>
    </source>
</evidence>
<name>A0A212LZ61_9FIRM</name>
<dbReference type="Pfam" id="PF00682">
    <property type="entry name" value="HMGL-like"/>
    <property type="match status" value="1"/>
</dbReference>
<dbReference type="Pfam" id="PF22617">
    <property type="entry name" value="HCS_D2"/>
    <property type="match status" value="1"/>
</dbReference>
<dbReference type="Gene3D" id="1.10.238.260">
    <property type="match status" value="1"/>
</dbReference>
<reference evidence="4" key="1">
    <citation type="submission" date="2016-08" db="EMBL/GenBank/DDBJ databases">
        <authorList>
            <person name="Seilhamer J.J."/>
        </authorList>
    </citation>
    <scope>NUCLEOTIDE SEQUENCE</scope>
    <source>
        <strain evidence="4">86</strain>
    </source>
</reference>
<sequence>MRRLIWHDQTLNTAIHWQCSDGQLEELARLLAGLGIRQADICLNGWRRYCPDLKGVQKYLSLRGRTSLAEPELGLAEQLGMKGVALVCNAARQDRFNLLLASAMRDADRRCLQSSLQLEDISVLSAPELAVIAEQVNGYDVASIIYDDRKAKGDPLSAFEQLVIIIRKVNCPAEVCLGNAFGLATANSLAAVKAGITHITTAVAGIGGYAPWEEVVFAVKQLLGFDCALPQDMAGICQQAAAVLELSIPESKAIIGQSIFAHESGLHVDGVIKSPELYEPFSPELVGLKRQLIIGKHSGSIAIKTKFSAWGIGLEDIECKHLLDRVRTLAVKKKAAITDIELQQLYRSSLKEQNYART</sequence>
<protein>
    <submittedName>
        <fullName evidence="4">Homocitrate synthase 1</fullName>
        <ecNumber evidence="4">2.3.3.14</ecNumber>
    </submittedName>
</protein>
<dbReference type="InterPro" id="IPR054691">
    <property type="entry name" value="LeuA/HCS_post-cat"/>
</dbReference>